<accession>A0A8S9XLC6</accession>
<name>A0A8S9XLC6_APOLU</name>
<dbReference type="GO" id="GO:0005634">
    <property type="term" value="C:nucleus"/>
    <property type="evidence" value="ECO:0007669"/>
    <property type="project" value="UniProtKB-SubCell"/>
</dbReference>
<gene>
    <name evidence="4" type="ORF">GE061_015571</name>
</gene>
<feature type="region of interest" description="Disordered" evidence="2">
    <location>
        <begin position="617"/>
        <end position="672"/>
    </location>
</feature>
<comment type="caution">
    <text evidence="4">The sequence shown here is derived from an EMBL/GenBank/DDBJ whole genome shotgun (WGS) entry which is preliminary data.</text>
</comment>
<protein>
    <recommendedName>
        <fullName evidence="3">MADF domain-containing protein</fullName>
    </recommendedName>
</protein>
<evidence type="ECO:0000313" key="4">
    <source>
        <dbReference type="EMBL" id="KAF6209820.1"/>
    </source>
</evidence>
<feature type="region of interest" description="Disordered" evidence="2">
    <location>
        <begin position="685"/>
        <end position="715"/>
    </location>
</feature>
<keyword evidence="5" id="KW-1185">Reference proteome</keyword>
<feature type="compositionally biased region" description="Basic residues" evidence="2">
    <location>
        <begin position="617"/>
        <end position="631"/>
    </location>
</feature>
<feature type="compositionally biased region" description="Polar residues" evidence="2">
    <location>
        <begin position="695"/>
        <end position="705"/>
    </location>
</feature>
<dbReference type="GO" id="GO:0006357">
    <property type="term" value="P:regulation of transcription by RNA polymerase II"/>
    <property type="evidence" value="ECO:0007669"/>
    <property type="project" value="TreeGrafter"/>
</dbReference>
<dbReference type="PANTHER" id="PTHR12243:SF67">
    <property type="entry name" value="COREPRESSOR OF PANGOLIN, ISOFORM A-RELATED"/>
    <property type="match status" value="1"/>
</dbReference>
<proteinExistence type="predicted"/>
<feature type="compositionally biased region" description="Polar residues" evidence="2">
    <location>
        <begin position="116"/>
        <end position="137"/>
    </location>
</feature>
<organism evidence="4 5">
    <name type="scientific">Apolygus lucorum</name>
    <name type="common">Small green plant bug</name>
    <name type="synonym">Lygocoris lucorum</name>
    <dbReference type="NCBI Taxonomy" id="248454"/>
    <lineage>
        <taxon>Eukaryota</taxon>
        <taxon>Metazoa</taxon>
        <taxon>Ecdysozoa</taxon>
        <taxon>Arthropoda</taxon>
        <taxon>Hexapoda</taxon>
        <taxon>Insecta</taxon>
        <taxon>Pterygota</taxon>
        <taxon>Neoptera</taxon>
        <taxon>Paraneoptera</taxon>
        <taxon>Hemiptera</taxon>
        <taxon>Heteroptera</taxon>
        <taxon>Panheteroptera</taxon>
        <taxon>Cimicomorpha</taxon>
        <taxon>Miridae</taxon>
        <taxon>Mirini</taxon>
        <taxon>Apolygus</taxon>
    </lineage>
</organism>
<dbReference type="InterPro" id="IPR009057">
    <property type="entry name" value="Homeodomain-like_sf"/>
</dbReference>
<comment type="subcellular location">
    <subcellularLocation>
        <location evidence="1">Nucleus</location>
    </subcellularLocation>
</comment>
<feature type="region of interest" description="Disordered" evidence="2">
    <location>
        <begin position="102"/>
        <end position="180"/>
    </location>
</feature>
<feature type="compositionally biased region" description="Low complexity" evidence="2">
    <location>
        <begin position="146"/>
        <end position="164"/>
    </location>
</feature>
<dbReference type="OrthoDB" id="6629411at2759"/>
<dbReference type="GO" id="GO:0005667">
    <property type="term" value="C:transcription regulator complex"/>
    <property type="evidence" value="ECO:0007669"/>
    <property type="project" value="TreeGrafter"/>
</dbReference>
<evidence type="ECO:0000256" key="2">
    <source>
        <dbReference type="SAM" id="MobiDB-lite"/>
    </source>
</evidence>
<dbReference type="PROSITE" id="PS51029">
    <property type="entry name" value="MADF"/>
    <property type="match status" value="1"/>
</dbReference>
<dbReference type="SUPFAM" id="SSF46689">
    <property type="entry name" value="Homeodomain-like"/>
    <property type="match status" value="1"/>
</dbReference>
<reference evidence="4" key="1">
    <citation type="journal article" date="2021" name="Mol. Ecol. Resour.">
        <title>Apolygus lucorum genome provides insights into omnivorousness and mesophyll feeding.</title>
        <authorList>
            <person name="Liu Y."/>
            <person name="Liu H."/>
            <person name="Wang H."/>
            <person name="Huang T."/>
            <person name="Liu B."/>
            <person name="Yang B."/>
            <person name="Yin L."/>
            <person name="Li B."/>
            <person name="Zhang Y."/>
            <person name="Zhang S."/>
            <person name="Jiang F."/>
            <person name="Zhang X."/>
            <person name="Ren Y."/>
            <person name="Wang B."/>
            <person name="Wang S."/>
            <person name="Lu Y."/>
            <person name="Wu K."/>
            <person name="Fan W."/>
            <person name="Wang G."/>
        </authorList>
    </citation>
    <scope>NUCLEOTIDE SEQUENCE</scope>
    <source>
        <strain evidence="4">12Hb</strain>
    </source>
</reference>
<evidence type="ECO:0000313" key="5">
    <source>
        <dbReference type="Proteomes" id="UP000466442"/>
    </source>
</evidence>
<evidence type="ECO:0000259" key="3">
    <source>
        <dbReference type="PROSITE" id="PS51029"/>
    </source>
</evidence>
<evidence type="ECO:0000256" key="1">
    <source>
        <dbReference type="ARBA" id="ARBA00004123"/>
    </source>
</evidence>
<dbReference type="InterPro" id="IPR006578">
    <property type="entry name" value="MADF-dom"/>
</dbReference>
<dbReference type="Proteomes" id="UP000466442">
    <property type="component" value="Unassembled WGS sequence"/>
</dbReference>
<dbReference type="PANTHER" id="PTHR12243">
    <property type="entry name" value="MADF DOMAIN TRANSCRIPTION FACTOR"/>
    <property type="match status" value="1"/>
</dbReference>
<dbReference type="InterPro" id="IPR039353">
    <property type="entry name" value="TF_Adf1"/>
</dbReference>
<dbReference type="EMBL" id="WIXP02000006">
    <property type="protein sequence ID" value="KAF6209820.1"/>
    <property type="molecule type" value="Genomic_DNA"/>
</dbReference>
<sequence length="1301" mass="149294">MDEKLIEAVRGRRILYDTSHGDYMRSKLKNEQWKDIAKEAGLMNGAVAKSKWEKLRHAFRDALRRQKRMKRSGAPAEAIKLWKYQKEMGFLQPFMANRKREGNLQDVSNSDDSDAPNESFQDSVSNDPEQLTMNTMSDNEEFEIFSPSSSTASSSNPPATPSNSQENEDTTTRKKNAKKTTITIAALLRKNFETRQKMSAQRSEERKQLMEEATAPKDPLYHFFITMYETTKRMPLTSQCTVKNKIFQMPSQMRKKLGGRSYQNYLPSALQEAVLAVKSGSMKSSAASAAWKIPRRTIENKLKAKHGNVPGRQKALTNLEEDEIVEQELDPSRLAIFGETMVVTEVTPGTSQLIWEPRVFTTKLDSEVSEFSAGFISSSVQRDFLLKQLTNQSKFSKLVTELQSNKTRSISEVISLGLVRSSTKLEFSGLKIPVPKLTDEDRPEFISATTAYITMLTDSINSALEVNQQRIDLDRTSNRISNFVIKHKSSLKQQITSFRTYFTALVLEEYERKRTQQFIELIVTNDITYDPLSTGSFLHASASAKATHTDTLIPPTTLNTSLQVKYNLSLHQLRWKCGIAPFNPDEVFSKFPDAERTDDEGTPKRVSDSLMNYLQACRRRSQSPQKKRRRKIDVAPGQAGRNRRQSSDESDDAFSLHDTDSETEPTPSEEAELERLLATPNNCDLAEEHEPDNFIQYQPGTSGTRSNRKTSEEQPTIVDIQEETDLIQLKPGTFVVVKFPTKKCITHFVGKLAKYYEDGDFEISYLRSSDQGQSFQFPKVADEASVSLVEMVYTSQIHPRWDIRPGKRQGEATVTDLRVINYDPNGIILYKLKFSDDLRDLSYRPKQVKPCVSFPQLYKKRLEIPYDKWKDLQSLEAMKWSKQEAKLNRLKGLAYVGSRRKEKVSHDIIRPPRALGPRCKPDGSCQKWKTRACDKVSEDQRRILFDAFWSETMDWKQRQMFVVTLVDMKNPKQPQKHEVKRVSRSFSYTYHLRVNDERIPVCQKLFLNTFGLKFTMVGRWLQKYRAIGSADNEASIVPANSSSGAAPSSITAERGNPSPEGPNTANSVRRVRSSVQMRTEHLCRFIDTFPKLPSHYCRSTTKKQYLQTDIRMNSLSQEKQDFHIKLKNRAREEKENDKLLAKEKKIHLLCVDVMAVQMLPNIEASIAYYKMKLAIHNYTLYNLENNDVLNFWFTECEASLEASTYNPGGTIDFKIDFDAEFLPLPRRPKKQVVGPFMYPQMSDERRKITKDKYEDLLSLKNHIPAHCHHFYENLPHHDDSIRKAKTQAKNKAKKSKVEAKD</sequence>
<feature type="compositionally biased region" description="Low complexity" evidence="2">
    <location>
        <begin position="1039"/>
        <end position="1052"/>
    </location>
</feature>
<dbReference type="SMART" id="SM00595">
    <property type="entry name" value="MADF"/>
    <property type="match status" value="1"/>
</dbReference>
<dbReference type="Pfam" id="PF10545">
    <property type="entry name" value="MADF_DNA_bdg"/>
    <property type="match status" value="1"/>
</dbReference>
<feature type="compositionally biased region" description="Acidic residues" evidence="2">
    <location>
        <begin position="661"/>
        <end position="672"/>
    </location>
</feature>
<feature type="region of interest" description="Disordered" evidence="2">
    <location>
        <begin position="1038"/>
        <end position="1071"/>
    </location>
</feature>
<dbReference type="Gene3D" id="1.10.10.60">
    <property type="entry name" value="Homeodomain-like"/>
    <property type="match status" value="1"/>
</dbReference>
<feature type="domain" description="MADF" evidence="3">
    <location>
        <begin position="4"/>
        <end position="96"/>
    </location>
</feature>